<keyword evidence="2" id="KW-1133">Transmembrane helix</keyword>
<feature type="compositionally biased region" description="Polar residues" evidence="1">
    <location>
        <begin position="54"/>
        <end position="86"/>
    </location>
</feature>
<proteinExistence type="predicted"/>
<organism evidence="3 4">
    <name type="scientific">Cytospora chrysosperma</name>
    <name type="common">Cytospora canker fungus</name>
    <name type="synonym">Sphaeria chrysosperma</name>
    <dbReference type="NCBI Taxonomy" id="252740"/>
    <lineage>
        <taxon>Eukaryota</taxon>
        <taxon>Fungi</taxon>
        <taxon>Dikarya</taxon>
        <taxon>Ascomycota</taxon>
        <taxon>Pezizomycotina</taxon>
        <taxon>Sordariomycetes</taxon>
        <taxon>Sordariomycetidae</taxon>
        <taxon>Diaporthales</taxon>
        <taxon>Cytosporaceae</taxon>
        <taxon>Cytospora</taxon>
    </lineage>
</organism>
<dbReference type="Proteomes" id="UP000284375">
    <property type="component" value="Unassembled WGS sequence"/>
</dbReference>
<keyword evidence="4" id="KW-1185">Reference proteome</keyword>
<sequence length="346" mass="37548">MASFSRGFGRHFYVLVPRTASQTCAQHFMAITPHTIARSPIVAQAMRSLHSSTSFRAAQQNAPKKQSSPARQIPKATTNLPQSPLLPTSHPVAALSITEKLAQRGQETVLYEGPSHFWLRVSSLSASVFCMSYVGIQYWSVVAFPPEGLAWWVPHLFVPIIMVMGAAGGWFALSSAHIIRSIKAVPKGMLPKTYLTGGKAKKTKEEEQSLVALNASPIALDISLSGIVPFLPAKRIIAAPEEVLLPFKMQSTPLGMGLTAEAPAPKPAGGVMGMFAAPFNALGRAVRGPFMGLRRGLLREGFAKVKVKGKTYKIDITGGKVLDHGKILDHVVAFRPNRFSRVPEYW</sequence>
<keyword evidence="2" id="KW-0472">Membrane</keyword>
<feature type="region of interest" description="Disordered" evidence="1">
    <location>
        <begin position="54"/>
        <end position="87"/>
    </location>
</feature>
<dbReference type="OrthoDB" id="4140442at2759"/>
<evidence type="ECO:0000256" key="2">
    <source>
        <dbReference type="SAM" id="Phobius"/>
    </source>
</evidence>
<evidence type="ECO:0000313" key="3">
    <source>
        <dbReference type="EMBL" id="ROV98868.1"/>
    </source>
</evidence>
<reference evidence="3 4" key="1">
    <citation type="submission" date="2015-09" db="EMBL/GenBank/DDBJ databases">
        <title>Host preference determinants of Valsa canker pathogens revealed by comparative genomics.</title>
        <authorList>
            <person name="Yin Z."/>
            <person name="Huang L."/>
        </authorList>
    </citation>
    <scope>NUCLEOTIDE SEQUENCE [LARGE SCALE GENOMIC DNA]</scope>
    <source>
        <strain evidence="3 4">YSFL</strain>
    </source>
</reference>
<dbReference type="STRING" id="252740.A0A423W698"/>
<dbReference type="EMBL" id="LJZO01000012">
    <property type="protein sequence ID" value="ROV98868.1"/>
    <property type="molecule type" value="Genomic_DNA"/>
</dbReference>
<feature type="transmembrane region" description="Helical" evidence="2">
    <location>
        <begin position="151"/>
        <end position="173"/>
    </location>
</feature>
<name>A0A423W698_CYTCH</name>
<protein>
    <submittedName>
        <fullName evidence="3">Uncharacterized protein</fullName>
    </submittedName>
</protein>
<accession>A0A423W698</accession>
<feature type="transmembrane region" description="Helical" evidence="2">
    <location>
        <begin position="117"/>
        <end position="139"/>
    </location>
</feature>
<gene>
    <name evidence="3" type="ORF">VSDG_03701</name>
</gene>
<evidence type="ECO:0000313" key="4">
    <source>
        <dbReference type="Proteomes" id="UP000284375"/>
    </source>
</evidence>
<comment type="caution">
    <text evidence="3">The sequence shown here is derived from an EMBL/GenBank/DDBJ whole genome shotgun (WGS) entry which is preliminary data.</text>
</comment>
<evidence type="ECO:0000256" key="1">
    <source>
        <dbReference type="SAM" id="MobiDB-lite"/>
    </source>
</evidence>
<dbReference type="AlphaFoldDB" id="A0A423W698"/>
<keyword evidence="2" id="KW-0812">Transmembrane</keyword>